<dbReference type="Proteomes" id="UP000182902">
    <property type="component" value="Unassembled WGS sequence"/>
</dbReference>
<protein>
    <submittedName>
        <fullName evidence="1">Uncharacterized protein</fullName>
    </submittedName>
</protein>
<evidence type="ECO:0000313" key="1">
    <source>
        <dbReference type="EMBL" id="SDX50460.1"/>
    </source>
</evidence>
<dbReference type="AlphaFoldDB" id="A0A1H3C8T6"/>
<organism evidence="1 2">
    <name type="scientific">Pseudomonas salomonii</name>
    <dbReference type="NCBI Taxonomy" id="191391"/>
    <lineage>
        <taxon>Bacteria</taxon>
        <taxon>Pseudomonadati</taxon>
        <taxon>Pseudomonadota</taxon>
        <taxon>Gammaproteobacteria</taxon>
        <taxon>Pseudomonadales</taxon>
        <taxon>Pseudomonadaceae</taxon>
        <taxon>Pseudomonas</taxon>
    </lineage>
</organism>
<sequence>MTIGIECNKCQSKYSMVERLLNVEALSCPLLMETLDLDFRLNQKGNFATITAASTFEVLGASRPEAQSCTIIKQK</sequence>
<evidence type="ECO:0000313" key="2">
    <source>
        <dbReference type="Proteomes" id="UP000182902"/>
    </source>
</evidence>
<gene>
    <name evidence="1" type="ORF">SAMN05216247_101217</name>
</gene>
<name>A0A1H3C8T6_9PSED</name>
<dbReference type="EMBL" id="FNOX01000001">
    <property type="protein sequence ID" value="SDX50460.1"/>
    <property type="molecule type" value="Genomic_DNA"/>
</dbReference>
<reference evidence="1 2" key="1">
    <citation type="submission" date="2016-10" db="EMBL/GenBank/DDBJ databases">
        <authorList>
            <person name="de Groot N.N."/>
        </authorList>
    </citation>
    <scope>NUCLEOTIDE SEQUENCE [LARGE SCALE GENOMIC DNA]</scope>
    <source>
        <strain evidence="1 2">ICMP 14252</strain>
    </source>
</reference>
<accession>A0A1H3C8T6</accession>
<proteinExistence type="predicted"/>